<evidence type="ECO:0000313" key="5">
    <source>
        <dbReference type="EMBL" id="GHO49476.1"/>
    </source>
</evidence>
<dbReference type="EMBL" id="BNJF01000005">
    <property type="protein sequence ID" value="GHO49476.1"/>
    <property type="molecule type" value="Genomic_DNA"/>
</dbReference>
<dbReference type="PROSITE" id="PS01117">
    <property type="entry name" value="HTH_MARR_1"/>
    <property type="match status" value="1"/>
</dbReference>
<dbReference type="SUPFAM" id="SSF46785">
    <property type="entry name" value="Winged helix' DNA-binding domain"/>
    <property type="match status" value="1"/>
</dbReference>
<dbReference type="PANTHER" id="PTHR33164">
    <property type="entry name" value="TRANSCRIPTIONAL REGULATOR, MARR FAMILY"/>
    <property type="match status" value="1"/>
</dbReference>
<dbReference type="Gene3D" id="1.10.10.10">
    <property type="entry name" value="Winged helix-like DNA-binding domain superfamily/Winged helix DNA-binding domain"/>
    <property type="match status" value="1"/>
</dbReference>
<evidence type="ECO:0000256" key="2">
    <source>
        <dbReference type="ARBA" id="ARBA00023125"/>
    </source>
</evidence>
<accession>A0A8J3I6D6</accession>
<organism evidence="5 6">
    <name type="scientific">Ktedonospora formicarum</name>
    <dbReference type="NCBI Taxonomy" id="2778364"/>
    <lineage>
        <taxon>Bacteria</taxon>
        <taxon>Bacillati</taxon>
        <taxon>Chloroflexota</taxon>
        <taxon>Ktedonobacteria</taxon>
        <taxon>Ktedonobacterales</taxon>
        <taxon>Ktedonobacteraceae</taxon>
        <taxon>Ktedonospora</taxon>
    </lineage>
</organism>
<keyword evidence="2" id="KW-0238">DNA-binding</keyword>
<protein>
    <submittedName>
        <fullName evidence="5">MarR family transcriptional regulator</fullName>
    </submittedName>
</protein>
<dbReference type="InterPro" id="IPR036388">
    <property type="entry name" value="WH-like_DNA-bd_sf"/>
</dbReference>
<sequence length="156" mass="17345">MTDISASMYGMFALLSMALRTLVDELQEHSAQAGFGDVRPAHGFVFQRLAPDGATGNELAEHLGITKQAASQMIDYLEERGYVARQPHPTDKRGKLIVLTSKGWDNIHSTEAIMSKLEAQWANLIGRENLEQLRFSLRHLVFAANEGTLPALKPIW</sequence>
<evidence type="ECO:0000259" key="4">
    <source>
        <dbReference type="PROSITE" id="PS50995"/>
    </source>
</evidence>
<keyword evidence="6" id="KW-1185">Reference proteome</keyword>
<evidence type="ECO:0000256" key="1">
    <source>
        <dbReference type="ARBA" id="ARBA00023015"/>
    </source>
</evidence>
<dbReference type="InterPro" id="IPR036390">
    <property type="entry name" value="WH_DNA-bd_sf"/>
</dbReference>
<dbReference type="RefSeq" id="WP_236031807.1">
    <property type="nucleotide sequence ID" value="NZ_BNJF01000005.1"/>
</dbReference>
<dbReference type="Proteomes" id="UP000612362">
    <property type="component" value="Unassembled WGS sequence"/>
</dbReference>
<keyword evidence="3" id="KW-0804">Transcription</keyword>
<feature type="domain" description="HTH marR-type" evidence="4">
    <location>
        <begin position="1"/>
        <end position="142"/>
    </location>
</feature>
<dbReference type="InterPro" id="IPR023187">
    <property type="entry name" value="Tscrpt_reg_MarR-type_CS"/>
</dbReference>
<dbReference type="AlphaFoldDB" id="A0A8J3I6D6"/>
<evidence type="ECO:0000256" key="3">
    <source>
        <dbReference type="ARBA" id="ARBA00023163"/>
    </source>
</evidence>
<evidence type="ECO:0000313" key="6">
    <source>
        <dbReference type="Proteomes" id="UP000612362"/>
    </source>
</evidence>
<dbReference type="Pfam" id="PF12802">
    <property type="entry name" value="MarR_2"/>
    <property type="match status" value="1"/>
</dbReference>
<dbReference type="GO" id="GO:0003677">
    <property type="term" value="F:DNA binding"/>
    <property type="evidence" value="ECO:0007669"/>
    <property type="project" value="UniProtKB-KW"/>
</dbReference>
<name>A0A8J3I6D6_9CHLR</name>
<dbReference type="GO" id="GO:0003700">
    <property type="term" value="F:DNA-binding transcription factor activity"/>
    <property type="evidence" value="ECO:0007669"/>
    <property type="project" value="InterPro"/>
</dbReference>
<dbReference type="PRINTS" id="PR00598">
    <property type="entry name" value="HTHMARR"/>
</dbReference>
<keyword evidence="1" id="KW-0805">Transcription regulation</keyword>
<comment type="caution">
    <text evidence="5">The sequence shown here is derived from an EMBL/GenBank/DDBJ whole genome shotgun (WGS) entry which is preliminary data.</text>
</comment>
<dbReference type="PANTHER" id="PTHR33164:SF99">
    <property type="entry name" value="MARR FAMILY REGULATORY PROTEIN"/>
    <property type="match status" value="1"/>
</dbReference>
<reference evidence="5" key="1">
    <citation type="submission" date="2020-10" db="EMBL/GenBank/DDBJ databases">
        <title>Taxonomic study of unclassified bacteria belonging to the class Ktedonobacteria.</title>
        <authorList>
            <person name="Yabe S."/>
            <person name="Wang C.M."/>
            <person name="Zheng Y."/>
            <person name="Sakai Y."/>
            <person name="Cavaletti L."/>
            <person name="Monciardini P."/>
            <person name="Donadio S."/>
        </authorList>
    </citation>
    <scope>NUCLEOTIDE SEQUENCE</scope>
    <source>
        <strain evidence="5">SOSP1-1</strain>
    </source>
</reference>
<dbReference type="PROSITE" id="PS50995">
    <property type="entry name" value="HTH_MARR_2"/>
    <property type="match status" value="1"/>
</dbReference>
<dbReference type="InterPro" id="IPR039422">
    <property type="entry name" value="MarR/SlyA-like"/>
</dbReference>
<dbReference type="InterPro" id="IPR000835">
    <property type="entry name" value="HTH_MarR-typ"/>
</dbReference>
<dbReference type="GO" id="GO:0006950">
    <property type="term" value="P:response to stress"/>
    <property type="evidence" value="ECO:0007669"/>
    <property type="project" value="TreeGrafter"/>
</dbReference>
<dbReference type="SMART" id="SM00347">
    <property type="entry name" value="HTH_MARR"/>
    <property type="match status" value="1"/>
</dbReference>
<gene>
    <name evidence="5" type="ORF">KSX_76390</name>
</gene>
<proteinExistence type="predicted"/>